<dbReference type="AlphaFoldDB" id="A0A5K1VS07"/>
<evidence type="ECO:0000256" key="6">
    <source>
        <dbReference type="PROSITE-ProRule" id="PRU00504"/>
    </source>
</evidence>
<evidence type="ECO:0000256" key="3">
    <source>
        <dbReference type="ARBA" id="ARBA00022771"/>
    </source>
</evidence>
<dbReference type="PROSITE" id="PS51125">
    <property type="entry name" value="NHL"/>
    <property type="match status" value="1"/>
</dbReference>
<dbReference type="GO" id="GO:0008270">
    <property type="term" value="F:zinc ion binding"/>
    <property type="evidence" value="ECO:0007669"/>
    <property type="project" value="UniProtKB-KW"/>
</dbReference>
<dbReference type="InterPro" id="IPR001258">
    <property type="entry name" value="NHL_repeat"/>
</dbReference>
<evidence type="ECO:0000256" key="1">
    <source>
        <dbReference type="ARBA" id="ARBA00022723"/>
    </source>
</evidence>
<dbReference type="InterPro" id="IPR000315">
    <property type="entry name" value="Znf_B-box"/>
</dbReference>
<dbReference type="VEuPathDB" id="AmoebaDB:EHI5A_106960"/>
<dbReference type="SUPFAM" id="SSF57850">
    <property type="entry name" value="RING/U-box"/>
    <property type="match status" value="1"/>
</dbReference>
<dbReference type="PROSITE" id="PS00518">
    <property type="entry name" value="ZF_RING_1"/>
    <property type="match status" value="1"/>
</dbReference>
<evidence type="ECO:0000313" key="9">
    <source>
        <dbReference type="Proteomes" id="UP000078387"/>
    </source>
</evidence>
<dbReference type="Gene3D" id="3.30.40.10">
    <property type="entry name" value="Zinc/RING finger domain, C3HC4 (zinc finger)"/>
    <property type="match status" value="1"/>
</dbReference>
<protein>
    <recommendedName>
        <fullName evidence="7">RING-type domain-containing protein</fullName>
    </recommendedName>
</protein>
<gene>
    <name evidence="8" type="ORF">CL6EHI_025870</name>
</gene>
<dbReference type="InterPro" id="IPR011042">
    <property type="entry name" value="6-blade_b-propeller_TolB-like"/>
</dbReference>
<feature type="repeat" description="NHL" evidence="6">
    <location>
        <begin position="591"/>
        <end position="624"/>
    </location>
</feature>
<dbReference type="CDD" id="cd05819">
    <property type="entry name" value="NHL"/>
    <property type="match status" value="1"/>
</dbReference>
<keyword evidence="4" id="KW-0862">Zinc</keyword>
<dbReference type="SUPFAM" id="SSF57845">
    <property type="entry name" value="B-box zinc-binding domain"/>
    <property type="match status" value="1"/>
</dbReference>
<keyword evidence="1" id="KW-0479">Metal-binding</keyword>
<dbReference type="OMA" id="WKQFDSP"/>
<dbReference type="InterPro" id="IPR001841">
    <property type="entry name" value="Znf_RING"/>
</dbReference>
<name>A0A5K1VS07_ENTHI</name>
<evidence type="ECO:0000256" key="5">
    <source>
        <dbReference type="PROSITE-ProRule" id="PRU00175"/>
    </source>
</evidence>
<dbReference type="VEuPathDB" id="AmoebaDB:EHI8A_105130"/>
<dbReference type="SUPFAM" id="SSF101898">
    <property type="entry name" value="NHL repeat"/>
    <property type="match status" value="1"/>
</dbReference>
<dbReference type="VEuPathDB" id="AmoebaDB:KM1_129560"/>
<keyword evidence="3 5" id="KW-0863">Zinc-finger</keyword>
<dbReference type="InterPro" id="IPR047153">
    <property type="entry name" value="TRIM45/56/19-like"/>
</dbReference>
<dbReference type="PANTHER" id="PTHR25462">
    <property type="entry name" value="BONUS, ISOFORM C-RELATED"/>
    <property type="match status" value="1"/>
</dbReference>
<dbReference type="EMBL" id="BDEQ01000001">
    <property type="protein sequence ID" value="GAT98157.1"/>
    <property type="molecule type" value="Genomic_DNA"/>
</dbReference>
<dbReference type="Gene3D" id="3.30.160.60">
    <property type="entry name" value="Classic Zinc Finger"/>
    <property type="match status" value="1"/>
</dbReference>
<dbReference type="Gene3D" id="2.120.10.30">
    <property type="entry name" value="TolB, C-terminal domain"/>
    <property type="match status" value="1"/>
</dbReference>
<evidence type="ECO:0000259" key="7">
    <source>
        <dbReference type="PROSITE" id="PS50089"/>
    </source>
</evidence>
<reference evidence="8 9" key="1">
    <citation type="submission" date="2016-05" db="EMBL/GenBank/DDBJ databases">
        <title>First whole genome sequencing of Entamoeba histolytica HM1:IMSS-clone-6.</title>
        <authorList>
            <person name="Mukherjee Avik.K."/>
            <person name="Izumyama S."/>
            <person name="Nakada-Tsukui K."/>
            <person name="Nozaki T."/>
        </authorList>
    </citation>
    <scope>NUCLEOTIDE SEQUENCE [LARGE SCALE GENOMIC DNA]</scope>
    <source>
        <strain evidence="8 9">HM1:IMSS clone 6</strain>
    </source>
</reference>
<dbReference type="InterPro" id="IPR017907">
    <property type="entry name" value="Znf_RING_CS"/>
</dbReference>
<dbReference type="InterPro" id="IPR013083">
    <property type="entry name" value="Znf_RING/FYVE/PHD"/>
</dbReference>
<dbReference type="VEuPathDB" id="AmoebaDB:EHI_025870"/>
<evidence type="ECO:0000256" key="2">
    <source>
        <dbReference type="ARBA" id="ARBA00022737"/>
    </source>
</evidence>
<accession>A0A5K1VS07</accession>
<dbReference type="VEuPathDB" id="AmoebaDB:EHI7A_068830"/>
<dbReference type="PROSITE" id="PS50089">
    <property type="entry name" value="ZF_RING_2"/>
    <property type="match status" value="1"/>
</dbReference>
<keyword evidence="2" id="KW-0677">Repeat</keyword>
<evidence type="ECO:0000256" key="4">
    <source>
        <dbReference type="ARBA" id="ARBA00022833"/>
    </source>
</evidence>
<dbReference type="Proteomes" id="UP000078387">
    <property type="component" value="Unassembled WGS sequence"/>
</dbReference>
<dbReference type="Pfam" id="PF00643">
    <property type="entry name" value="zf-B_box"/>
    <property type="match status" value="1"/>
</dbReference>
<proteinExistence type="predicted"/>
<organism evidence="8 9">
    <name type="scientific">Entamoeba histolytica</name>
    <dbReference type="NCBI Taxonomy" id="5759"/>
    <lineage>
        <taxon>Eukaryota</taxon>
        <taxon>Amoebozoa</taxon>
        <taxon>Evosea</taxon>
        <taxon>Archamoebae</taxon>
        <taxon>Mastigamoebida</taxon>
        <taxon>Entamoebidae</taxon>
        <taxon>Entamoeba</taxon>
    </lineage>
</organism>
<dbReference type="PANTHER" id="PTHR25462:SF296">
    <property type="entry name" value="MEIOTIC P26, ISOFORM F"/>
    <property type="match status" value="1"/>
</dbReference>
<sequence length="672" mass="76398">MNKREEKIVCCICNVGFGIPEFPKLLPCMHMICRDCLFQVIMAQTSRQDYSDSESEIYCGMCQKYVHIPYCDLDDLPTVFKLIQNKAEQTICCEEECYTKGFSYCYECNVIYCENHIEQHIKANPTHKFEVFNEGKYCLKHHLTKTYYCYTCNEILCPECYMLDHSGDDVGKYLDHLSKFYTHDQFNINKRVYTLSQNVRRATEIYDSFYFSQQPMIDAQLTTSSTQIKQLISQKLNELKKGGKPLTNVGKIVNELANEFRIKSPICPSLSTIKTTTNLIPLKGTIDIDLYFYDVYEKPTLTSDIALTLVPILHILPGSTDYLKEINHDLADEIAENGGEASAFIKEVGKGRIRITIKGESKGDVCLRVYVHKVEIGASPLTFHVIEVPKKVCCSNKDRNVCCISSMCTLQSGAYVISDRNNHNIKIFDGNNIAVAGGFGKNNGQFKLPIGVTSCVVDGKEIIAVTDTLNYNVQLFNSVGNHIKTLGRSGPLLNGCLLKPSAVAISNNKQTVYVADSKYDIVQGFPINGQPKIIVQKKNIGEFHIVDLDIIETESKTELVILDSLNHRLILFNVDDETYKVKGKYDDCDRRGHFFFPISVAVNHKKNDIYVLDSDNRIQQFNYDLSFIGMFKYPSEPIKKIYYSSSLNKMLLCYGTDYLQEIPLETINFYLN</sequence>
<feature type="domain" description="RING-type" evidence="7">
    <location>
        <begin position="10"/>
        <end position="63"/>
    </location>
</feature>
<evidence type="ECO:0000313" key="8">
    <source>
        <dbReference type="EMBL" id="GAT98157.1"/>
    </source>
</evidence>
<comment type="caution">
    <text evidence="8">The sequence shown here is derived from an EMBL/GenBank/DDBJ whole genome shotgun (WGS) entry which is preliminary data.</text>
</comment>